<comment type="caution">
    <text evidence="1">The sequence shown here is derived from an EMBL/GenBank/DDBJ whole genome shotgun (WGS) entry which is preliminary data.</text>
</comment>
<accession>A0A0B0MPT9</accession>
<evidence type="ECO:0000313" key="1">
    <source>
        <dbReference type="EMBL" id="KHG00956.1"/>
    </source>
</evidence>
<dbReference type="AlphaFoldDB" id="A0A0B0MPT9"/>
<protein>
    <submittedName>
        <fullName evidence="1">Uncharacterized protein</fullName>
    </submittedName>
</protein>
<dbReference type="Proteomes" id="UP000032142">
    <property type="component" value="Unassembled WGS sequence"/>
</dbReference>
<gene>
    <name evidence="1" type="ORF">F383_39129</name>
</gene>
<evidence type="ECO:0000313" key="2">
    <source>
        <dbReference type="Proteomes" id="UP000032142"/>
    </source>
</evidence>
<reference evidence="2" key="1">
    <citation type="submission" date="2014-09" db="EMBL/GenBank/DDBJ databases">
        <authorList>
            <person name="Mudge J."/>
            <person name="Ramaraj T."/>
            <person name="Lindquist I.E."/>
            <person name="Bharti A.K."/>
            <person name="Sundararajan A."/>
            <person name="Cameron C.T."/>
            <person name="Woodward J.E."/>
            <person name="May G.D."/>
            <person name="Brubaker C."/>
            <person name="Broadhvest J."/>
            <person name="Wilkins T.A."/>
        </authorList>
    </citation>
    <scope>NUCLEOTIDE SEQUENCE</scope>
    <source>
        <strain evidence="2">cv. AKA8401</strain>
    </source>
</reference>
<keyword evidence="2" id="KW-1185">Reference proteome</keyword>
<proteinExistence type="predicted"/>
<sequence>MARQYALMASIWGVVPTPPKLPETIAARGERARVENPS</sequence>
<dbReference type="EMBL" id="JRRC01160694">
    <property type="protein sequence ID" value="KHG00956.1"/>
    <property type="molecule type" value="Genomic_DNA"/>
</dbReference>
<name>A0A0B0MPT9_GOSAR</name>
<organism evidence="1 2">
    <name type="scientific">Gossypium arboreum</name>
    <name type="common">Tree cotton</name>
    <name type="synonym">Gossypium nanking</name>
    <dbReference type="NCBI Taxonomy" id="29729"/>
    <lineage>
        <taxon>Eukaryota</taxon>
        <taxon>Viridiplantae</taxon>
        <taxon>Streptophyta</taxon>
        <taxon>Embryophyta</taxon>
        <taxon>Tracheophyta</taxon>
        <taxon>Spermatophyta</taxon>
        <taxon>Magnoliopsida</taxon>
        <taxon>eudicotyledons</taxon>
        <taxon>Gunneridae</taxon>
        <taxon>Pentapetalae</taxon>
        <taxon>rosids</taxon>
        <taxon>malvids</taxon>
        <taxon>Malvales</taxon>
        <taxon>Malvaceae</taxon>
        <taxon>Malvoideae</taxon>
        <taxon>Gossypium</taxon>
    </lineage>
</organism>